<evidence type="ECO:0000256" key="1">
    <source>
        <dbReference type="SAM" id="MobiDB-lite"/>
    </source>
</evidence>
<dbReference type="Proteomes" id="UP001166286">
    <property type="component" value="Unassembled WGS sequence"/>
</dbReference>
<organism evidence="2 3">
    <name type="scientific">Cladonia borealis</name>
    <dbReference type="NCBI Taxonomy" id="184061"/>
    <lineage>
        <taxon>Eukaryota</taxon>
        <taxon>Fungi</taxon>
        <taxon>Dikarya</taxon>
        <taxon>Ascomycota</taxon>
        <taxon>Pezizomycotina</taxon>
        <taxon>Lecanoromycetes</taxon>
        <taxon>OSLEUM clade</taxon>
        <taxon>Lecanoromycetidae</taxon>
        <taxon>Lecanorales</taxon>
        <taxon>Lecanorineae</taxon>
        <taxon>Cladoniaceae</taxon>
        <taxon>Cladonia</taxon>
    </lineage>
</organism>
<keyword evidence="3" id="KW-1185">Reference proteome</keyword>
<comment type="caution">
    <text evidence="2">The sequence shown here is derived from an EMBL/GenBank/DDBJ whole genome shotgun (WGS) entry which is preliminary data.</text>
</comment>
<gene>
    <name evidence="2" type="ORF">JMJ35_010387</name>
</gene>
<feature type="region of interest" description="Disordered" evidence="1">
    <location>
        <begin position="421"/>
        <end position="461"/>
    </location>
</feature>
<dbReference type="InterPro" id="IPR035979">
    <property type="entry name" value="RBD_domain_sf"/>
</dbReference>
<dbReference type="InterPro" id="IPR012677">
    <property type="entry name" value="Nucleotide-bd_a/b_plait_sf"/>
</dbReference>
<reference evidence="2" key="1">
    <citation type="submission" date="2023-03" db="EMBL/GenBank/DDBJ databases">
        <title>Complete genome of Cladonia borealis.</title>
        <authorList>
            <person name="Park H."/>
        </authorList>
    </citation>
    <scope>NUCLEOTIDE SEQUENCE</scope>
    <source>
        <strain evidence="2">ANT050790</strain>
    </source>
</reference>
<dbReference type="GO" id="GO:0003676">
    <property type="term" value="F:nucleic acid binding"/>
    <property type="evidence" value="ECO:0007669"/>
    <property type="project" value="InterPro"/>
</dbReference>
<sequence>MPSPSLTTRDVLSCLQMLTHDVWKVACPYVCPTQMNQDNAPLSPLETFENFNPMQPFFQEDYPSQRFRPQKHELREEQQCDVYDPYYSPPETFMPSESSDAISVELPKTNTSQSVERLITREPTSNKSTQGSRTEVEFQAAEALVELRRGGSTASIPCERTIIGLEKVAMGGNHPQPFSQAEMQRVREWNNQEIDDRWDLKVGEVYTNTGRLLHEGDPHWHRWVTLASVDTEVEHYISKEKKAELDMQKLANEWESMKDPQQRELMEKKLLAERERIYTPPPDEARLEHFICELDTGSEPLPPGIHDNRDVIRKWFEERVFSEDEHPMPICDERANKFTTYRGGVTTFKTLRENILRDINDLVDFIFSPAGEETRESMKTRISHRPASPLRSVDSPNAVGVSEHLPRQPFAEQLAAITIHNSKRDQSQSQESLTADSPIDQRHQVKSKRSHEEANSRVAIDEPEMIREEAATLGKVHVNRLDALNMPQSKYYVVTPTITNVTTAAANSTATTIPTASLPKMNDPNMTGSTRASHLFPSDTDGGQPRTQQFLFGAAPQHLQVGVYPGSVYLNSPLASQLPHVGQMQQPWLIQSSAGTFHQPSYSVLQAMPYGYPGQTSYAQPNAGYQGFQQFPVSQQGYIPPPMPSGREVRPPAPGRVARMSTLTEAFGTPTSIQGRTLPTSLTRNTEWRNRYSPQPPVIPDLPMLPYRVGSDTMYPRATGAASVRFQRLIQSHPPSLHDVTLEGNLPFTANAKLSKPAEWGVIKIGNIPYDLTKEALLNFLGPHAKIITNDLGPPIHIIMDRSTGKTMDCFVEFFSTPDARACINSILLRSVSQNRIGDRVVEVMLSGQEELMTELFPKAKNVKWQGAKPVIKEATELFNSGFKAFVSLEELGCLVRHAEQPHRSNYTQRSPQRTYESLISLLAKFPWSDVAHYTVATRTHIFQTTRQMLHILTINVHKTYNSPASTSSSLIQNYGLGYGNDWSGHNGWPVLTEALLHDLLMAALNAPGFSEKQRWELFEISGYARSRFRVSPLLQYWPFEVLGRKPNMEEDVVELYAAIISRHHVNAQPENIRFGDFKHIMDQMDLDSRTMDSAGDMEWMMLHELLRGALEKIAEGR</sequence>
<name>A0AA39QSZ8_9LECA</name>
<evidence type="ECO:0000313" key="2">
    <source>
        <dbReference type="EMBL" id="KAK0507349.1"/>
    </source>
</evidence>
<proteinExistence type="predicted"/>
<dbReference type="Gene3D" id="3.30.70.330">
    <property type="match status" value="1"/>
</dbReference>
<evidence type="ECO:0000313" key="3">
    <source>
        <dbReference type="Proteomes" id="UP001166286"/>
    </source>
</evidence>
<dbReference type="AlphaFoldDB" id="A0AA39QSZ8"/>
<dbReference type="SUPFAM" id="SSF54928">
    <property type="entry name" value="RNA-binding domain, RBD"/>
    <property type="match status" value="1"/>
</dbReference>
<dbReference type="EMBL" id="JAFEKC020000024">
    <property type="protein sequence ID" value="KAK0507349.1"/>
    <property type="molecule type" value="Genomic_DNA"/>
</dbReference>
<protein>
    <recommendedName>
        <fullName evidence="4">RRM domain-containing protein</fullName>
    </recommendedName>
</protein>
<accession>A0AA39QSZ8</accession>
<feature type="region of interest" description="Disordered" evidence="1">
    <location>
        <begin position="381"/>
        <end position="401"/>
    </location>
</feature>
<evidence type="ECO:0008006" key="4">
    <source>
        <dbReference type="Google" id="ProtNLM"/>
    </source>
</evidence>